<sequence>MRGKSSFQGKISGYMKARINKAKDIIRLLTARVVEKGDATFWQNKCERLTVQLKAEEKKMEFTKKNLDKINSAYDNLLEENDALGKERDGLEDRIVIVG</sequence>
<dbReference type="GO" id="GO:0003677">
    <property type="term" value="F:DNA binding"/>
    <property type="evidence" value="ECO:0007669"/>
    <property type="project" value="UniProtKB-KW"/>
</dbReference>
<keyword evidence="3" id="KW-1185">Reference proteome</keyword>
<dbReference type="Proteomes" id="UP000036403">
    <property type="component" value="Unassembled WGS sequence"/>
</dbReference>
<gene>
    <name evidence="2" type="ORF">RF55_10678</name>
</gene>
<dbReference type="PaxDb" id="67767-A0A0J7KHH5"/>
<proteinExistence type="predicted"/>
<accession>A0A0J7KHH5</accession>
<keyword evidence="2" id="KW-0371">Homeobox</keyword>
<comment type="caution">
    <text evidence="2">The sequence shown here is derived from an EMBL/GenBank/DDBJ whole genome shotgun (WGS) entry which is preliminary data.</text>
</comment>
<name>A0A0J7KHH5_LASNI</name>
<keyword evidence="2" id="KW-0238">DNA-binding</keyword>
<dbReference type="AlphaFoldDB" id="A0A0J7KHH5"/>
<organism evidence="2 3">
    <name type="scientific">Lasius niger</name>
    <name type="common">Black garden ant</name>
    <dbReference type="NCBI Taxonomy" id="67767"/>
    <lineage>
        <taxon>Eukaryota</taxon>
        <taxon>Metazoa</taxon>
        <taxon>Ecdysozoa</taxon>
        <taxon>Arthropoda</taxon>
        <taxon>Hexapoda</taxon>
        <taxon>Insecta</taxon>
        <taxon>Pterygota</taxon>
        <taxon>Neoptera</taxon>
        <taxon>Endopterygota</taxon>
        <taxon>Hymenoptera</taxon>
        <taxon>Apocrita</taxon>
        <taxon>Aculeata</taxon>
        <taxon>Formicoidea</taxon>
        <taxon>Formicidae</taxon>
        <taxon>Formicinae</taxon>
        <taxon>Lasius</taxon>
        <taxon>Lasius</taxon>
    </lineage>
</organism>
<dbReference type="EMBL" id="LBMM01007516">
    <property type="protein sequence ID" value="KMQ89666.1"/>
    <property type="molecule type" value="Genomic_DNA"/>
</dbReference>
<feature type="coiled-coil region" evidence="1">
    <location>
        <begin position="39"/>
        <end position="94"/>
    </location>
</feature>
<reference evidence="2 3" key="1">
    <citation type="submission" date="2015-04" db="EMBL/GenBank/DDBJ databases">
        <title>Lasius niger genome sequencing.</title>
        <authorList>
            <person name="Konorov E.A."/>
            <person name="Nikitin M.A."/>
            <person name="Kirill M.V."/>
            <person name="Chang P."/>
        </authorList>
    </citation>
    <scope>NUCLEOTIDE SEQUENCE [LARGE SCALE GENOMIC DNA]</scope>
    <source>
        <tissue evidence="2">Whole</tissue>
    </source>
</reference>
<keyword evidence="1" id="KW-0175">Coiled coil</keyword>
<evidence type="ECO:0000256" key="1">
    <source>
        <dbReference type="SAM" id="Coils"/>
    </source>
</evidence>
<evidence type="ECO:0000313" key="3">
    <source>
        <dbReference type="Proteomes" id="UP000036403"/>
    </source>
</evidence>
<evidence type="ECO:0000313" key="2">
    <source>
        <dbReference type="EMBL" id="KMQ89666.1"/>
    </source>
</evidence>
<protein>
    <submittedName>
        <fullName evidence="2">Homeobox-leucine zipper protein hat5 isoform x1</fullName>
    </submittedName>
</protein>